<proteinExistence type="inferred from homology"/>
<dbReference type="PROSITE" id="PS00587">
    <property type="entry name" value="GLYCOSYL_HYDROL_F17"/>
    <property type="match status" value="1"/>
</dbReference>
<evidence type="ECO:0000256" key="5">
    <source>
        <dbReference type="RuleBase" id="RU004336"/>
    </source>
</evidence>
<dbReference type="PANTHER" id="PTHR32227">
    <property type="entry name" value="GLUCAN ENDO-1,3-BETA-GLUCOSIDASE BG1-RELATED-RELATED"/>
    <property type="match status" value="1"/>
</dbReference>
<dbReference type="InterPro" id="IPR017853">
    <property type="entry name" value="GH"/>
</dbReference>
<evidence type="ECO:0000256" key="3">
    <source>
        <dbReference type="ARBA" id="ARBA00023295"/>
    </source>
</evidence>
<evidence type="ECO:0000256" key="1">
    <source>
        <dbReference type="ARBA" id="ARBA00008773"/>
    </source>
</evidence>
<dbReference type="InterPro" id="IPR044965">
    <property type="entry name" value="Glyco_hydro_17_plant"/>
</dbReference>
<dbReference type="Gene3D" id="3.20.20.80">
    <property type="entry name" value="Glycosidases"/>
    <property type="match status" value="1"/>
</dbReference>
<dbReference type="InterPro" id="IPR000490">
    <property type="entry name" value="Glyco_hydro_17"/>
</dbReference>
<comment type="caution">
    <text evidence="7">The sequence shown here is derived from an EMBL/GenBank/DDBJ whole genome shotgun (WGS) entry which is preliminary data.</text>
</comment>
<reference evidence="7 8" key="1">
    <citation type="journal article" date="2020" name="Nat. Food">
        <title>A phased Vanilla planifolia genome enables genetic improvement of flavour and production.</title>
        <authorList>
            <person name="Hasing T."/>
            <person name="Tang H."/>
            <person name="Brym M."/>
            <person name="Khazi F."/>
            <person name="Huang T."/>
            <person name="Chambers A.H."/>
        </authorList>
    </citation>
    <scope>NUCLEOTIDE SEQUENCE [LARGE SCALE GENOMIC DNA]</scope>
    <source>
        <tissue evidence="7">Leaf</tissue>
    </source>
</reference>
<comment type="similarity">
    <text evidence="1 4">Belongs to the glycosyl hydrolase 17 family.</text>
</comment>
<feature type="signal peptide" evidence="6">
    <location>
        <begin position="1"/>
        <end position="25"/>
    </location>
</feature>
<dbReference type="EMBL" id="JADCNM010000014">
    <property type="protein sequence ID" value="KAG0453418.1"/>
    <property type="molecule type" value="Genomic_DNA"/>
</dbReference>
<dbReference type="FunFam" id="3.20.20.80:FF:000010">
    <property type="entry name" value="glucan endo-1,3-beta-glucosidase, basic"/>
    <property type="match status" value="1"/>
</dbReference>
<dbReference type="SUPFAM" id="SSF51445">
    <property type="entry name" value="(Trans)glycosidases"/>
    <property type="match status" value="1"/>
</dbReference>
<dbReference type="OrthoDB" id="941679at2759"/>
<evidence type="ECO:0008006" key="9">
    <source>
        <dbReference type="Google" id="ProtNLM"/>
    </source>
</evidence>
<protein>
    <recommendedName>
        <fullName evidence="9">Glucan endo-1,3-beta-D-glucosidase</fullName>
    </recommendedName>
</protein>
<keyword evidence="2 5" id="KW-0378">Hydrolase</keyword>
<evidence type="ECO:0000313" key="7">
    <source>
        <dbReference type="EMBL" id="KAG0453418.1"/>
    </source>
</evidence>
<sequence length="338" mass="36204">MESGFLLCFATFALLLPFFSFLAEAQGIGVNYGMKGDNLPSPSEVISLYKSRNITKLRLFFPDKEALDVLRGSGIGVILGAYNEDLPQLAENASFATSWVNESVIPYATSVEFRYIDIGNELIPGDSASYVLPAMRNVDAALRNAGVAIPVTTAVSTEVLDTSYPPSQGAFSDDVSQVLTDIVGFLSAKEAPLLVNVYPFFAYAGNPGEVRLDYALFTSGGVVVQDGSLGYSNLFDAMVDSVNAALERAGGGAVEVVVSETGWPSAGGDAGATMDNASTYINNLVKHVKSKAGTPRFPGKEPEVYLFAMFNEDLKPAGTERNFGMYYPDMSEVYHVSF</sequence>
<organism evidence="7 8">
    <name type="scientific">Vanilla planifolia</name>
    <name type="common">Vanilla</name>
    <dbReference type="NCBI Taxonomy" id="51239"/>
    <lineage>
        <taxon>Eukaryota</taxon>
        <taxon>Viridiplantae</taxon>
        <taxon>Streptophyta</taxon>
        <taxon>Embryophyta</taxon>
        <taxon>Tracheophyta</taxon>
        <taxon>Spermatophyta</taxon>
        <taxon>Magnoliopsida</taxon>
        <taxon>Liliopsida</taxon>
        <taxon>Asparagales</taxon>
        <taxon>Orchidaceae</taxon>
        <taxon>Vanilloideae</taxon>
        <taxon>Vanilleae</taxon>
        <taxon>Vanilla</taxon>
    </lineage>
</organism>
<keyword evidence="6" id="KW-0732">Signal</keyword>
<dbReference type="Proteomes" id="UP000639772">
    <property type="component" value="Unassembled WGS sequence"/>
</dbReference>
<evidence type="ECO:0000256" key="2">
    <source>
        <dbReference type="ARBA" id="ARBA00022801"/>
    </source>
</evidence>
<evidence type="ECO:0000313" key="8">
    <source>
        <dbReference type="Proteomes" id="UP000639772"/>
    </source>
</evidence>
<name>A0A835PIR0_VANPL</name>
<dbReference type="AlphaFoldDB" id="A0A835PIR0"/>
<evidence type="ECO:0000256" key="4">
    <source>
        <dbReference type="RuleBase" id="RU004335"/>
    </source>
</evidence>
<evidence type="ECO:0000256" key="6">
    <source>
        <dbReference type="SAM" id="SignalP"/>
    </source>
</evidence>
<keyword evidence="3 5" id="KW-0326">Glycosidase</keyword>
<feature type="chain" id="PRO_5032503217" description="Glucan endo-1,3-beta-D-glucosidase" evidence="6">
    <location>
        <begin position="26"/>
        <end position="338"/>
    </location>
</feature>
<dbReference type="GO" id="GO:0042973">
    <property type="term" value="F:glucan endo-1,3-beta-D-glucosidase activity"/>
    <property type="evidence" value="ECO:0007669"/>
    <property type="project" value="UniProtKB-ARBA"/>
</dbReference>
<gene>
    <name evidence="7" type="ORF">HPP92_024722</name>
</gene>
<dbReference type="GO" id="GO:0005975">
    <property type="term" value="P:carbohydrate metabolic process"/>
    <property type="evidence" value="ECO:0007669"/>
    <property type="project" value="InterPro"/>
</dbReference>
<dbReference type="Pfam" id="PF00332">
    <property type="entry name" value="Glyco_hydro_17"/>
    <property type="match status" value="1"/>
</dbReference>
<accession>A0A835PIR0</accession>